<protein>
    <submittedName>
        <fullName evidence="6">Unannotated protein</fullName>
    </submittedName>
</protein>
<dbReference type="Gene3D" id="3.40.50.1010">
    <property type="entry name" value="5'-nuclease"/>
    <property type="match status" value="1"/>
</dbReference>
<evidence type="ECO:0000313" key="6">
    <source>
        <dbReference type="EMBL" id="CAB4560351.1"/>
    </source>
</evidence>
<dbReference type="HAMAP" id="MF_00265">
    <property type="entry name" value="VapC_Nob1"/>
    <property type="match status" value="1"/>
</dbReference>
<name>A0A6J6D8S7_9ZZZZ</name>
<keyword evidence="2" id="KW-0540">Nuclease</keyword>
<evidence type="ECO:0000259" key="5">
    <source>
        <dbReference type="Pfam" id="PF01850"/>
    </source>
</evidence>
<evidence type="ECO:0000256" key="3">
    <source>
        <dbReference type="ARBA" id="ARBA00022723"/>
    </source>
</evidence>
<dbReference type="SUPFAM" id="SSF88723">
    <property type="entry name" value="PIN domain-like"/>
    <property type="match status" value="1"/>
</dbReference>
<accession>A0A6J6D8S7</accession>
<reference evidence="6" key="1">
    <citation type="submission" date="2020-05" db="EMBL/GenBank/DDBJ databases">
        <authorList>
            <person name="Chiriac C."/>
            <person name="Salcher M."/>
            <person name="Ghai R."/>
            <person name="Kavagutti S V."/>
        </authorList>
    </citation>
    <scope>NUCLEOTIDE SEQUENCE</scope>
</reference>
<keyword evidence="4" id="KW-0378">Hydrolase</keyword>
<dbReference type="Pfam" id="PF01850">
    <property type="entry name" value="PIN"/>
    <property type="match status" value="1"/>
</dbReference>
<evidence type="ECO:0000256" key="4">
    <source>
        <dbReference type="ARBA" id="ARBA00022801"/>
    </source>
</evidence>
<dbReference type="GO" id="GO:0046872">
    <property type="term" value="F:metal ion binding"/>
    <property type="evidence" value="ECO:0007669"/>
    <property type="project" value="UniProtKB-KW"/>
</dbReference>
<dbReference type="GO" id="GO:0004540">
    <property type="term" value="F:RNA nuclease activity"/>
    <property type="evidence" value="ECO:0007669"/>
    <property type="project" value="InterPro"/>
</dbReference>
<dbReference type="InterPro" id="IPR029060">
    <property type="entry name" value="PIN-like_dom_sf"/>
</dbReference>
<keyword evidence="3" id="KW-0479">Metal-binding</keyword>
<dbReference type="AlphaFoldDB" id="A0A6J6D8S7"/>
<proteinExistence type="inferred from homology"/>
<feature type="domain" description="PIN" evidence="5">
    <location>
        <begin position="6"/>
        <end position="115"/>
    </location>
</feature>
<dbReference type="InterPro" id="IPR022907">
    <property type="entry name" value="VapC_family"/>
</dbReference>
<keyword evidence="1" id="KW-1277">Toxin-antitoxin system</keyword>
<organism evidence="6">
    <name type="scientific">freshwater metagenome</name>
    <dbReference type="NCBI Taxonomy" id="449393"/>
    <lineage>
        <taxon>unclassified sequences</taxon>
        <taxon>metagenomes</taxon>
        <taxon>ecological metagenomes</taxon>
    </lineage>
</organism>
<evidence type="ECO:0000256" key="1">
    <source>
        <dbReference type="ARBA" id="ARBA00022649"/>
    </source>
</evidence>
<dbReference type="InterPro" id="IPR002716">
    <property type="entry name" value="PIN_dom"/>
</dbReference>
<dbReference type="EMBL" id="CAEZTJ010000007">
    <property type="protein sequence ID" value="CAB4560351.1"/>
    <property type="molecule type" value="Genomic_DNA"/>
</dbReference>
<evidence type="ECO:0000256" key="2">
    <source>
        <dbReference type="ARBA" id="ARBA00022722"/>
    </source>
</evidence>
<sequence>MGCHADSSWLIALLDSEDLHHAEAVTQFERLGIAPAISALSLCELLSSFEIRRREKLRRLSEAFEPVIPVDAEIAARGAEIRVEHRLSLGDAIIIASALIHDTELLTFDKKMQNVFERLK</sequence>
<gene>
    <name evidence="6" type="ORF">UFOPK1650_00132</name>
</gene>
<dbReference type="GO" id="GO:0016787">
    <property type="term" value="F:hydrolase activity"/>
    <property type="evidence" value="ECO:0007669"/>
    <property type="project" value="UniProtKB-KW"/>
</dbReference>